<protein>
    <submittedName>
        <fullName evidence="5">Retrovirus-related Pol polyprotein from transposon TNT 1-94</fullName>
    </submittedName>
</protein>
<keyword evidence="2" id="KW-0175">Coiled coil</keyword>
<dbReference type="InterPro" id="IPR013103">
    <property type="entry name" value="RVT_2"/>
</dbReference>
<accession>A0A1Q9CQD1</accession>
<dbReference type="EMBL" id="LSRX01000994">
    <property type="protein sequence ID" value="OLP85132.1"/>
    <property type="molecule type" value="Genomic_DNA"/>
</dbReference>
<dbReference type="SMART" id="SM00343">
    <property type="entry name" value="ZnF_C2HC"/>
    <property type="match status" value="1"/>
</dbReference>
<sequence>MSQASSGGIARSKDGIPQWSGNGQEFQEYAETCLLWQASTPYHKRYLNGAKLANELQGSAKRLILGKPVGWLEHDDGVQTLLDFLRTCLGVPQLAEISEYLNKYFRQSRRKAGETMADYVTRKCEIYLRARQALQRVQPHHQGSGKPAVSDERRTRGYGYGTWETSTGWTEDWDRQAWNRPGRRSSWDSEASNVSMDPGDGAEAQEPQAAAPVGGEETSSTTAGSTYRAERHEWQPWSSYSWNSWYGNYYGSWPHKTWSHSGATSQAGEESHLVELLPDYVQGWYLLHDANLDVSERNIIQTALQGNYSLQRVAQELRSQWPEADLRRRDNSSRHNSYFGEDDENDMQEADLAGEYDEAILTAEGMSEEGLAAIQDADKEINEAYAVIQGARRTLKEARARQKYVKLSRKYYSSGSSAAGPRTSSASMAATSGTSRENRDATMTCLRCGKVGHRAVNCPDKQASANYENEEYAPFVCYTEQDQEVHENYHSNGETPTRPRSSGTLTTTEAMEAGMGVIDGGATKTLASVAALEALMRRNHDLRGDHGVREVDKGLRPTFSFGNSSSNKCISTAHMSITAGGKPGVMRVHTIEEGQGPLLISIETLRSLKAIIDFSTDMVVFRGISDRHIIPLRRPPVRSRDSSSPLFAQKIGSPPVYKNTAILHHPLPHLQLEGNMASKITNANLRAAIQEYGETPPSRWTKAELLARLSELQEIHGGEEVTLKLKAADPLKEMISKLNQAKKKKETLGNFLRELGITPSSGDSMIVMERRAMTEIYKQVEPRGSDFVGFGKFAQLTYTELLNQAPSYARWVQATAEESDSPDPKLVRLARWLNRAGDVTQPVVPKAKSKGYHLKEPEIPENELTQVAQSSQGVTRAQTYEHEQMDVMKSLVAAVQDLQGELRDLKEDKQRKQRAVNPRYLIEALRKRGASERVLQLASEFQCPVCIEKRRSQAVESYCDRHQIYLDVIPGEAHHQIGVCEESVKGLKEVMTKLCLADPEVSPEEALSTGICTFNQREHIRGFSPAQHILGVNPDEVGRCLPNTNHVPPGLLVENATGEFRRAVERRSAAEKAHSEWNAAQRLLRASNSRAKPVYDYKPGDLVYFWRSQGGGQSRTQPGNKHGSFLGPARVLATETRKDQDGSLRPGSAIWCVRGRRLLKCAPEQLRHASTREEVLESLADSGQATPWTYTRVAEEIGGNQYEDLRDEIPDPSEWARAQDIHEEEPPTRHRARHKRRPDADTEQLRTEPTEVSSTSGPSRPSRAGPRGHPYKATASGHWTEETHETAWVTSHSAFWDDELACVALEVPVPETNRGINAFTRDLPTYFTTALRRQAMEVSEKRLTPEERESFRQAKSVEVKNFLAAQAFEALPEGLKPSRDQAIGMRWILTWKTKEDGSVKPKARAVLLGYQDPAYEHRSTTAPVMTRQTRQLMLQLTAVRQWTIQKGDVSGAFLQGREYPDRLYCIPCDEICAAMNIPSGSITRLKRACYGLVDAPLEWYRTIAIFLEELGLERTWCDACAWVWRQEGQVKGMISGHVDDFLFAGDSKDAGWCNILQKIQERFKWGDWDTDNFTQCGVQVKRVPEGFELSQPRYLEGLAEIPVNSQRRKSLEDPTTEREKSQLRALLGGLSWYSQQVGPHVSAEVSLLLSQVTKSSVKTVLQANLLLAHARNRKEHCLKIHAFNPAENLMLYAWVDAANQNRCDGGSTQGIFIGMASEGMLQGELGAVSAISWHSSKIDRACRSPGSSEAQAAVNGEDLLYYARLQWGEILHGFPNVRAPDEVASSVKGCLVTDSRTVFDKLQTEVLSFRGAEKRTNVELLALKESQLSTQLLIRWVHSEAQLANALTKESSLAKELELFYRMDFRWKIVEDEEMKSARKRRSVGLEPLEGDAKTRG</sequence>
<evidence type="ECO:0000256" key="3">
    <source>
        <dbReference type="SAM" id="MobiDB-lite"/>
    </source>
</evidence>
<dbReference type="GO" id="GO:0008270">
    <property type="term" value="F:zinc ion binding"/>
    <property type="evidence" value="ECO:0007669"/>
    <property type="project" value="UniProtKB-KW"/>
</dbReference>
<dbReference type="InterPro" id="IPR001878">
    <property type="entry name" value="Znf_CCHC"/>
</dbReference>
<feature type="region of interest" description="Disordered" evidence="3">
    <location>
        <begin position="1220"/>
        <end position="1279"/>
    </location>
</feature>
<feature type="coiled-coil region" evidence="2">
    <location>
        <begin position="374"/>
        <end position="401"/>
    </location>
</feature>
<evidence type="ECO:0000313" key="5">
    <source>
        <dbReference type="EMBL" id="OLP85132.1"/>
    </source>
</evidence>
<evidence type="ECO:0000256" key="2">
    <source>
        <dbReference type="SAM" id="Coils"/>
    </source>
</evidence>
<dbReference type="Pfam" id="PF07727">
    <property type="entry name" value="RVT_2"/>
    <property type="match status" value="1"/>
</dbReference>
<feature type="region of interest" description="Disordered" evidence="3">
    <location>
        <begin position="1875"/>
        <end position="1897"/>
    </location>
</feature>
<feature type="region of interest" description="Disordered" evidence="3">
    <location>
        <begin position="179"/>
        <end position="228"/>
    </location>
</feature>
<dbReference type="GO" id="GO:0003676">
    <property type="term" value="F:nucleic acid binding"/>
    <property type="evidence" value="ECO:0007669"/>
    <property type="project" value="InterPro"/>
</dbReference>
<dbReference type="OrthoDB" id="446607at2759"/>
<dbReference type="InterPro" id="IPR036875">
    <property type="entry name" value="Znf_CCHC_sf"/>
</dbReference>
<keyword evidence="1" id="KW-0862">Zinc</keyword>
<evidence type="ECO:0000256" key="1">
    <source>
        <dbReference type="PROSITE-ProRule" id="PRU00047"/>
    </source>
</evidence>
<dbReference type="PROSITE" id="PS50158">
    <property type="entry name" value="ZF_CCHC"/>
    <property type="match status" value="1"/>
</dbReference>
<reference evidence="5 6" key="1">
    <citation type="submission" date="2016-02" db="EMBL/GenBank/DDBJ databases">
        <title>Genome analysis of coral dinoflagellate symbionts highlights evolutionary adaptations to a symbiotic lifestyle.</title>
        <authorList>
            <person name="Aranda M."/>
            <person name="Li Y."/>
            <person name="Liew Y.J."/>
            <person name="Baumgarten S."/>
            <person name="Simakov O."/>
            <person name="Wilson M."/>
            <person name="Piel J."/>
            <person name="Ashoor H."/>
            <person name="Bougouffa S."/>
            <person name="Bajic V.B."/>
            <person name="Ryu T."/>
            <person name="Ravasi T."/>
            <person name="Bayer T."/>
            <person name="Micklem G."/>
            <person name="Kim H."/>
            <person name="Bhak J."/>
            <person name="Lajeunesse T.C."/>
            <person name="Voolstra C.R."/>
        </authorList>
    </citation>
    <scope>NUCLEOTIDE SEQUENCE [LARGE SCALE GENOMIC DNA]</scope>
    <source>
        <strain evidence="5 6">CCMP2467</strain>
    </source>
</reference>
<comment type="caution">
    <text evidence="5">The sequence shown here is derived from an EMBL/GenBank/DDBJ whole genome shotgun (WGS) entry which is preliminary data.</text>
</comment>
<feature type="domain" description="CCHC-type" evidence="4">
    <location>
        <begin position="445"/>
        <end position="460"/>
    </location>
</feature>
<feature type="region of interest" description="Disordered" evidence="3">
    <location>
        <begin position="412"/>
        <end position="439"/>
    </location>
</feature>
<evidence type="ECO:0000313" key="6">
    <source>
        <dbReference type="Proteomes" id="UP000186817"/>
    </source>
</evidence>
<feature type="compositionally biased region" description="Low complexity" evidence="3">
    <location>
        <begin position="202"/>
        <end position="226"/>
    </location>
</feature>
<feature type="region of interest" description="Disordered" evidence="3">
    <location>
        <begin position="137"/>
        <end position="156"/>
    </location>
</feature>
<keyword evidence="1" id="KW-0863">Zinc-finger</keyword>
<proteinExistence type="predicted"/>
<feature type="coiled-coil region" evidence="2">
    <location>
        <begin position="888"/>
        <end position="915"/>
    </location>
</feature>
<feature type="compositionally biased region" description="Polar residues" evidence="3">
    <location>
        <begin position="1250"/>
        <end position="1259"/>
    </location>
</feature>
<evidence type="ECO:0000259" key="4">
    <source>
        <dbReference type="PROSITE" id="PS50158"/>
    </source>
</evidence>
<dbReference type="Proteomes" id="UP000186817">
    <property type="component" value="Unassembled WGS sequence"/>
</dbReference>
<keyword evidence="6" id="KW-1185">Reference proteome</keyword>
<organism evidence="5 6">
    <name type="scientific">Symbiodinium microadriaticum</name>
    <name type="common">Dinoflagellate</name>
    <name type="synonym">Zooxanthella microadriatica</name>
    <dbReference type="NCBI Taxonomy" id="2951"/>
    <lineage>
        <taxon>Eukaryota</taxon>
        <taxon>Sar</taxon>
        <taxon>Alveolata</taxon>
        <taxon>Dinophyceae</taxon>
        <taxon>Suessiales</taxon>
        <taxon>Symbiodiniaceae</taxon>
        <taxon>Symbiodinium</taxon>
    </lineage>
</organism>
<feature type="compositionally biased region" description="Basic and acidic residues" evidence="3">
    <location>
        <begin position="1238"/>
        <end position="1249"/>
    </location>
</feature>
<gene>
    <name evidence="5" type="ORF">AK812_SmicGene33899</name>
</gene>
<feature type="compositionally biased region" description="Low complexity" evidence="3">
    <location>
        <begin position="423"/>
        <end position="435"/>
    </location>
</feature>
<keyword evidence="1" id="KW-0479">Metal-binding</keyword>
<name>A0A1Q9CQD1_SYMMI</name>
<dbReference type="SUPFAM" id="SSF57756">
    <property type="entry name" value="Retrovirus zinc finger-like domains"/>
    <property type="match status" value="1"/>
</dbReference>